<reference evidence="8" key="1">
    <citation type="journal article" date="2014" name="Genome Announc.">
        <title>Genome sequence and annotation of Acremonium chrysogenum, producer of the beta-lactam antibiotic cephalosporin C.</title>
        <authorList>
            <person name="Terfehr D."/>
            <person name="Dahlmann T.A."/>
            <person name="Specht T."/>
            <person name="Zadra I."/>
            <person name="Kuernsteiner H."/>
            <person name="Kueck U."/>
        </authorList>
    </citation>
    <scope>NUCLEOTIDE SEQUENCE [LARGE SCALE GENOMIC DNA]</scope>
    <source>
        <strain evidence="8">ATCC 11550 / CBS 779.69 / DSM 880 / IAM 14645 / JCM 23072 / IMI 49137</strain>
    </source>
</reference>
<evidence type="ECO:0000256" key="3">
    <source>
        <dbReference type="ARBA" id="ARBA00022806"/>
    </source>
</evidence>
<keyword evidence="4" id="KW-0067">ATP-binding</keyword>
<dbReference type="InterPro" id="IPR050628">
    <property type="entry name" value="SNF2_RAD54_helicase_TF"/>
</dbReference>
<accession>A0A086T8F2</accession>
<dbReference type="InterPro" id="IPR038718">
    <property type="entry name" value="SNF2-like_sf"/>
</dbReference>
<dbReference type="GO" id="GO:0006281">
    <property type="term" value="P:DNA repair"/>
    <property type="evidence" value="ECO:0007669"/>
    <property type="project" value="TreeGrafter"/>
</dbReference>
<proteinExistence type="predicted"/>
<dbReference type="InterPro" id="IPR014001">
    <property type="entry name" value="Helicase_ATP-bd"/>
</dbReference>
<dbReference type="CDD" id="cd18008">
    <property type="entry name" value="DEXDc_SHPRH-like"/>
    <property type="match status" value="1"/>
</dbReference>
<evidence type="ECO:0000313" key="7">
    <source>
        <dbReference type="EMBL" id="KFH45634.1"/>
    </source>
</evidence>
<dbReference type="PROSITE" id="PS51192">
    <property type="entry name" value="HELICASE_ATP_BIND_1"/>
    <property type="match status" value="1"/>
</dbReference>
<keyword evidence="1" id="KW-0547">Nucleotide-binding</keyword>
<dbReference type="GO" id="GO:0016787">
    <property type="term" value="F:hydrolase activity"/>
    <property type="evidence" value="ECO:0007669"/>
    <property type="project" value="UniProtKB-KW"/>
</dbReference>
<evidence type="ECO:0000256" key="5">
    <source>
        <dbReference type="SAM" id="MobiDB-lite"/>
    </source>
</evidence>
<dbReference type="GO" id="GO:0004386">
    <property type="term" value="F:helicase activity"/>
    <property type="evidence" value="ECO:0007669"/>
    <property type="project" value="UniProtKB-KW"/>
</dbReference>
<keyword evidence="2" id="KW-0378">Hydrolase</keyword>
<dbReference type="Pfam" id="PF00176">
    <property type="entry name" value="SNF2-rel_dom"/>
    <property type="match status" value="1"/>
</dbReference>
<sequence>MPDIKANTHAEQLAQIKAYMAEGGDTRRTSTQKKDLARAMKSFGYKRVKAVNGRWVLKKTMKSSLLNYQLTVASWMCMREVCGEPPGGLIADEMGMGKTVVSLACVSEHMAEKEDIKDYSRATLVVVPSHEMALQWQEEIQRHCASRLANSVVVYAKRNGAVKPQAFRCKFIVITTYRELLNSYPRQSEVNELKEKHSNDVTSVDRAISRVAGVLFKVNWYRVILDEAHHIKNANSRTTFACCALSAKHRWCLSGTPLSNTPRELYPYLKFLRCCLTGTRKTFEDMTKKDAFLGHKIIDLPASEAQDLWISPSKEEDIILQAVMAKSYDTAIEDGENPETESAVSDDAEVDMDADEVSSQAQDQDEKLRRRIVLRTAQAISHPLNLESLFRTRFAPQDIRSLTKELSEQGGKLTLSDQLRNDVKDPSGLPNFQRGLRSLAKFQKPAFGGQFDMRRLLEVAENDAKVRDAPCATCGKAPPKSAMGTATAITDLNELTTLSSIVVEAASDKDYQEPASDSNNARIVTNASRNGFFTASCRDGNMGGPPPSGKLTMAMAVILEWQEDHPEDKIIGKCPFLASALYAESATMLSPQSSRNTS</sequence>
<dbReference type="AlphaFoldDB" id="A0A086T8F2"/>
<evidence type="ECO:0000256" key="1">
    <source>
        <dbReference type="ARBA" id="ARBA00022741"/>
    </source>
</evidence>
<keyword evidence="3 7" id="KW-0347">Helicase</keyword>
<dbReference type="InterPro" id="IPR000330">
    <property type="entry name" value="SNF2_N"/>
</dbReference>
<dbReference type="PANTHER" id="PTHR45626">
    <property type="entry name" value="TRANSCRIPTION TERMINATION FACTOR 2-RELATED"/>
    <property type="match status" value="1"/>
</dbReference>
<feature type="compositionally biased region" description="Acidic residues" evidence="5">
    <location>
        <begin position="333"/>
        <end position="356"/>
    </location>
</feature>
<dbReference type="InterPro" id="IPR027417">
    <property type="entry name" value="P-loop_NTPase"/>
</dbReference>
<protein>
    <submittedName>
        <fullName evidence="7">Putative ATP-dependent helicase-like protein</fullName>
    </submittedName>
</protein>
<dbReference type="OrthoDB" id="448448at2759"/>
<dbReference type="Proteomes" id="UP000029964">
    <property type="component" value="Unassembled WGS sequence"/>
</dbReference>
<dbReference type="Gene3D" id="3.40.50.10810">
    <property type="entry name" value="Tandem AAA-ATPase domain"/>
    <property type="match status" value="1"/>
</dbReference>
<dbReference type="PANTHER" id="PTHR45626:SF17">
    <property type="entry name" value="HELICASE-LIKE TRANSCRIPTION FACTOR"/>
    <property type="match status" value="1"/>
</dbReference>
<evidence type="ECO:0000313" key="8">
    <source>
        <dbReference type="Proteomes" id="UP000029964"/>
    </source>
</evidence>
<dbReference type="EMBL" id="JPKY01000029">
    <property type="protein sequence ID" value="KFH45634.1"/>
    <property type="molecule type" value="Genomic_DNA"/>
</dbReference>
<dbReference type="GO" id="GO:0008094">
    <property type="term" value="F:ATP-dependent activity, acting on DNA"/>
    <property type="evidence" value="ECO:0007669"/>
    <property type="project" value="TreeGrafter"/>
</dbReference>
<dbReference type="SUPFAM" id="SSF52540">
    <property type="entry name" value="P-loop containing nucleoside triphosphate hydrolases"/>
    <property type="match status" value="1"/>
</dbReference>
<dbReference type="HOGENOM" id="CLU_007345_1_0_1"/>
<feature type="domain" description="Helicase ATP-binding" evidence="6">
    <location>
        <begin position="79"/>
        <end position="275"/>
    </location>
</feature>
<gene>
    <name evidence="7" type="ORF">ACRE_035390</name>
</gene>
<organism evidence="7 8">
    <name type="scientific">Hapsidospora chrysogenum (strain ATCC 11550 / CBS 779.69 / DSM 880 / IAM 14645 / JCM 23072 / IMI 49137)</name>
    <name type="common">Acremonium chrysogenum</name>
    <dbReference type="NCBI Taxonomy" id="857340"/>
    <lineage>
        <taxon>Eukaryota</taxon>
        <taxon>Fungi</taxon>
        <taxon>Dikarya</taxon>
        <taxon>Ascomycota</taxon>
        <taxon>Pezizomycotina</taxon>
        <taxon>Sordariomycetes</taxon>
        <taxon>Hypocreomycetidae</taxon>
        <taxon>Hypocreales</taxon>
        <taxon>Bionectriaceae</taxon>
        <taxon>Hapsidospora</taxon>
    </lineage>
</organism>
<evidence type="ECO:0000259" key="6">
    <source>
        <dbReference type="PROSITE" id="PS51192"/>
    </source>
</evidence>
<dbReference type="SMART" id="SM00487">
    <property type="entry name" value="DEXDc"/>
    <property type="match status" value="1"/>
</dbReference>
<dbReference type="STRING" id="857340.A0A086T8F2"/>
<evidence type="ECO:0000256" key="2">
    <source>
        <dbReference type="ARBA" id="ARBA00022801"/>
    </source>
</evidence>
<keyword evidence="8" id="KW-1185">Reference proteome</keyword>
<dbReference type="GO" id="GO:0005634">
    <property type="term" value="C:nucleus"/>
    <property type="evidence" value="ECO:0007669"/>
    <property type="project" value="TreeGrafter"/>
</dbReference>
<feature type="region of interest" description="Disordered" evidence="5">
    <location>
        <begin position="333"/>
        <end position="364"/>
    </location>
</feature>
<name>A0A086T8F2_HAPC1</name>
<comment type="caution">
    <text evidence="7">The sequence shown here is derived from an EMBL/GenBank/DDBJ whole genome shotgun (WGS) entry which is preliminary data.</text>
</comment>
<evidence type="ECO:0000256" key="4">
    <source>
        <dbReference type="ARBA" id="ARBA00022840"/>
    </source>
</evidence>
<dbReference type="GO" id="GO:0005524">
    <property type="term" value="F:ATP binding"/>
    <property type="evidence" value="ECO:0007669"/>
    <property type="project" value="UniProtKB-KW"/>
</dbReference>